<accession>A0ABS3NKA0</accession>
<organism evidence="3 4">
    <name type="scientific">Oceanisphaera pacifica</name>
    <dbReference type="NCBI Taxonomy" id="2818389"/>
    <lineage>
        <taxon>Bacteria</taxon>
        <taxon>Pseudomonadati</taxon>
        <taxon>Pseudomonadota</taxon>
        <taxon>Gammaproteobacteria</taxon>
        <taxon>Aeromonadales</taxon>
        <taxon>Aeromonadaceae</taxon>
        <taxon>Oceanisphaera</taxon>
    </lineage>
</organism>
<reference evidence="3 4" key="1">
    <citation type="submission" date="2021-03" db="EMBL/GenBank/DDBJ databases">
        <title>Oceanisphaera sp. nov., isolated from the intestine.</title>
        <authorList>
            <person name="Zhao L.-H."/>
            <person name="Shi L.-F."/>
        </authorList>
    </citation>
    <scope>NUCLEOTIDE SEQUENCE [LARGE SCALE GENOMIC DNA]</scope>
    <source>
        <strain evidence="3 4">DM8</strain>
    </source>
</reference>
<dbReference type="InterPro" id="IPR007712">
    <property type="entry name" value="RelE/ParE_toxin"/>
</dbReference>
<dbReference type="SUPFAM" id="SSF143011">
    <property type="entry name" value="RelE-like"/>
    <property type="match status" value="1"/>
</dbReference>
<dbReference type="EMBL" id="JAGDFX010000024">
    <property type="protein sequence ID" value="MBO1520727.1"/>
    <property type="molecule type" value="Genomic_DNA"/>
</dbReference>
<dbReference type="PANTHER" id="PTHR35601">
    <property type="entry name" value="TOXIN RELE"/>
    <property type="match status" value="1"/>
</dbReference>
<comment type="similarity">
    <text evidence="1">Belongs to the RelE toxin family.</text>
</comment>
<evidence type="ECO:0000256" key="2">
    <source>
        <dbReference type="ARBA" id="ARBA00022649"/>
    </source>
</evidence>
<dbReference type="NCBIfam" id="TIGR02385">
    <property type="entry name" value="RelE_StbE"/>
    <property type="match status" value="1"/>
</dbReference>
<keyword evidence="4" id="KW-1185">Reference proteome</keyword>
<protein>
    <submittedName>
        <fullName evidence="3">Type II toxin-antitoxin system RelE/ParE family toxin</fullName>
    </submittedName>
</protein>
<proteinExistence type="inferred from homology"/>
<sequence length="96" mass="11023">MTYSLEFKKSALKEWNKLGATLKAQFKKKLIERLSNPHILGAKLSGADNMYKIKLRQSGYRLVYQVEDSIVTVTVLAVGKRERSDVYKKATMRLDN</sequence>
<evidence type="ECO:0000256" key="1">
    <source>
        <dbReference type="ARBA" id="ARBA00006226"/>
    </source>
</evidence>
<keyword evidence="2" id="KW-1277">Toxin-antitoxin system</keyword>
<gene>
    <name evidence="3" type="ORF">J3U76_14025</name>
</gene>
<dbReference type="PANTHER" id="PTHR35601:SF1">
    <property type="entry name" value="TOXIN RELE"/>
    <property type="match status" value="1"/>
</dbReference>
<evidence type="ECO:0000313" key="3">
    <source>
        <dbReference type="EMBL" id="MBO1520727.1"/>
    </source>
</evidence>
<dbReference type="Gene3D" id="3.30.2310.20">
    <property type="entry name" value="RelE-like"/>
    <property type="match status" value="1"/>
</dbReference>
<evidence type="ECO:0000313" key="4">
    <source>
        <dbReference type="Proteomes" id="UP000664882"/>
    </source>
</evidence>
<comment type="caution">
    <text evidence="3">The sequence shown here is derived from an EMBL/GenBank/DDBJ whole genome shotgun (WGS) entry which is preliminary data.</text>
</comment>
<dbReference type="RefSeq" id="WP_208006598.1">
    <property type="nucleotide sequence ID" value="NZ_JAGDFX010000024.1"/>
</dbReference>
<dbReference type="Pfam" id="PF05016">
    <property type="entry name" value="ParE_toxin"/>
    <property type="match status" value="1"/>
</dbReference>
<name>A0ABS3NKA0_9GAMM</name>
<dbReference type="Proteomes" id="UP000664882">
    <property type="component" value="Unassembled WGS sequence"/>
</dbReference>
<dbReference type="InterPro" id="IPR035093">
    <property type="entry name" value="RelE/ParE_toxin_dom_sf"/>
</dbReference>